<reference evidence="3 4" key="1">
    <citation type="submission" date="2014-02" db="EMBL/GenBank/DDBJ databases">
        <title>The genome sequence of Colletotrichum salicis CBS 607.94.</title>
        <authorList>
            <person name="Baroncelli R."/>
            <person name="Thon M.R."/>
        </authorList>
    </citation>
    <scope>NUCLEOTIDE SEQUENCE [LARGE SCALE GENOMIC DNA]</scope>
    <source>
        <strain evidence="3 4">CBS 607.94</strain>
    </source>
</reference>
<keyword evidence="1" id="KW-0732">Signal</keyword>
<dbReference type="AlphaFoldDB" id="A0A135URP9"/>
<sequence length="650" mass="72323">MRIILAPVLAFAAVAFARAVPEHIASDHIVLEQTLAEVPAPIAEYSAIAFKAANGSDVVIHVAPGVFMTDDVFKLPNDIGKQFKIKKVPKLMELCTVRASQKDNGDKGTPRRDDCQALYDYCHSHPVYFYFDNKIDLNRWAEVAFVGSCAYRTHTIHHNVVFSTGDMANFLDRSLSRKAWIDKGRMSASGEADCTVYEGDSGFAPVFWRLQQRGPLDEPAFNLGNDTFIPNNNTTLEIRGRKREAPLIVHSLDEIPRHTSAFITNGNAHAINTTSIGLSSDIPTKDKRFDLTLDGPAEGPYCDAKWLSADWKEPNRPLRKDCQNLFDFLKTNTAKVVVFDREANRMVKFTAHETCAVGFTSLSKTNITFTNLDTANFVERMLLWDGAQSGSDYTIGKMGGMCGSEKETHVKYESEFALVYRDPEIAGTGHVGPPEDSKRDVISAIPDPEIMEKGAMMVKSGSPEDLAATTEMANIPSDTNPSLNWVDYTVTDSNGNNVTAQLNANLLHGPLANSKALGTRLERIDTPLGPSKRCTGKIQFWGGAKPDSPLITDCEKLRNFMSVRRFRFRFNKDEINSGNATPLAKVGSCRIAWLPWGSDITVGNMDLDILLTKALKLYDPDQTRMRLWGWEYCDNDGQFGVKNRIKFYVF</sequence>
<feature type="signal peptide" evidence="1">
    <location>
        <begin position="1"/>
        <end position="19"/>
    </location>
</feature>
<dbReference type="EMBL" id="JFFI01001125">
    <property type="protein sequence ID" value="KXH63066.1"/>
    <property type="molecule type" value="Genomic_DNA"/>
</dbReference>
<comment type="caution">
    <text evidence="3">The sequence shown here is derived from an EMBL/GenBank/DDBJ whole genome shotgun (WGS) entry which is preliminary data.</text>
</comment>
<dbReference type="InterPro" id="IPR029226">
    <property type="entry name" value="Ecp2-like"/>
</dbReference>
<dbReference type="OrthoDB" id="4810152at2759"/>
<feature type="domain" description="Ecp2 effector protein-like" evidence="2">
    <location>
        <begin position="540"/>
        <end position="633"/>
    </location>
</feature>
<proteinExistence type="predicted"/>
<feature type="domain" description="Ecp2 effector protein-like" evidence="2">
    <location>
        <begin position="95"/>
        <end position="194"/>
    </location>
</feature>
<evidence type="ECO:0000259" key="2">
    <source>
        <dbReference type="Pfam" id="PF14856"/>
    </source>
</evidence>
<dbReference type="Pfam" id="PF14856">
    <property type="entry name" value="Hce2"/>
    <property type="match status" value="2"/>
</dbReference>
<keyword evidence="4" id="KW-1185">Reference proteome</keyword>
<accession>A0A135URP9</accession>
<evidence type="ECO:0000313" key="4">
    <source>
        <dbReference type="Proteomes" id="UP000070121"/>
    </source>
</evidence>
<protein>
    <recommendedName>
        <fullName evidence="2">Ecp2 effector protein-like domain-containing protein</fullName>
    </recommendedName>
</protein>
<gene>
    <name evidence="3" type="ORF">CSAL01_09953</name>
</gene>
<evidence type="ECO:0000256" key="1">
    <source>
        <dbReference type="SAM" id="SignalP"/>
    </source>
</evidence>
<organism evidence="3 4">
    <name type="scientific">Colletotrichum salicis</name>
    <dbReference type="NCBI Taxonomy" id="1209931"/>
    <lineage>
        <taxon>Eukaryota</taxon>
        <taxon>Fungi</taxon>
        <taxon>Dikarya</taxon>
        <taxon>Ascomycota</taxon>
        <taxon>Pezizomycotina</taxon>
        <taxon>Sordariomycetes</taxon>
        <taxon>Hypocreomycetidae</taxon>
        <taxon>Glomerellales</taxon>
        <taxon>Glomerellaceae</taxon>
        <taxon>Colletotrichum</taxon>
        <taxon>Colletotrichum acutatum species complex</taxon>
    </lineage>
</organism>
<dbReference type="Proteomes" id="UP000070121">
    <property type="component" value="Unassembled WGS sequence"/>
</dbReference>
<feature type="chain" id="PRO_5007805140" description="Ecp2 effector protein-like domain-containing protein" evidence="1">
    <location>
        <begin position="20"/>
        <end position="650"/>
    </location>
</feature>
<name>A0A135URP9_9PEZI</name>
<evidence type="ECO:0000313" key="3">
    <source>
        <dbReference type="EMBL" id="KXH63066.1"/>
    </source>
</evidence>